<proteinExistence type="predicted"/>
<dbReference type="Proteomes" id="UP001482620">
    <property type="component" value="Unassembled WGS sequence"/>
</dbReference>
<reference evidence="1 2" key="1">
    <citation type="submission" date="2021-06" db="EMBL/GenBank/DDBJ databases">
        <authorList>
            <person name="Palmer J.M."/>
        </authorList>
    </citation>
    <scope>NUCLEOTIDE SEQUENCE [LARGE SCALE GENOMIC DNA]</scope>
    <source>
        <strain evidence="2">if_2019</strain>
        <tissue evidence="1">Muscle</tissue>
    </source>
</reference>
<evidence type="ECO:0000313" key="2">
    <source>
        <dbReference type="Proteomes" id="UP001482620"/>
    </source>
</evidence>
<comment type="caution">
    <text evidence="1">The sequence shown here is derived from an EMBL/GenBank/DDBJ whole genome shotgun (WGS) entry which is preliminary data.</text>
</comment>
<dbReference type="EMBL" id="JAHRIQ010082729">
    <property type="protein sequence ID" value="MEQ2248253.1"/>
    <property type="molecule type" value="Genomic_DNA"/>
</dbReference>
<protein>
    <submittedName>
        <fullName evidence="1">Uncharacterized protein</fullName>
    </submittedName>
</protein>
<name>A0ABV0USS5_9TELE</name>
<sequence length="69" mass="7517">YGVSLPNKRDSVVCGRPVNKQDSLATSSHAGHELGHTLLWDGTQFLNQDLLQFVSEVVSVTLAETEHPS</sequence>
<accession>A0ABV0USS5</accession>
<keyword evidence="2" id="KW-1185">Reference proteome</keyword>
<gene>
    <name evidence="1" type="ORF">ILYODFUR_017370</name>
</gene>
<organism evidence="1 2">
    <name type="scientific">Ilyodon furcidens</name>
    <name type="common">goldbreast splitfin</name>
    <dbReference type="NCBI Taxonomy" id="33524"/>
    <lineage>
        <taxon>Eukaryota</taxon>
        <taxon>Metazoa</taxon>
        <taxon>Chordata</taxon>
        <taxon>Craniata</taxon>
        <taxon>Vertebrata</taxon>
        <taxon>Euteleostomi</taxon>
        <taxon>Actinopterygii</taxon>
        <taxon>Neopterygii</taxon>
        <taxon>Teleostei</taxon>
        <taxon>Neoteleostei</taxon>
        <taxon>Acanthomorphata</taxon>
        <taxon>Ovalentaria</taxon>
        <taxon>Atherinomorphae</taxon>
        <taxon>Cyprinodontiformes</taxon>
        <taxon>Goodeidae</taxon>
        <taxon>Ilyodon</taxon>
    </lineage>
</organism>
<evidence type="ECO:0000313" key="1">
    <source>
        <dbReference type="EMBL" id="MEQ2248253.1"/>
    </source>
</evidence>
<feature type="non-terminal residue" evidence="1">
    <location>
        <position position="1"/>
    </location>
</feature>